<feature type="compositionally biased region" description="Low complexity" evidence="1">
    <location>
        <begin position="17"/>
        <end position="48"/>
    </location>
</feature>
<dbReference type="AlphaFoldDB" id="A0AAD4QCQ8"/>
<sequence length="71" mass="7094">MTDSKSATAVMQKSSNGTSDGSKGTPGSGTSSTTNGATNGAGANQATSPYMMTAPVPGGLSPPPYHYKRRK</sequence>
<evidence type="ECO:0000313" key="3">
    <source>
        <dbReference type="Proteomes" id="UP001201163"/>
    </source>
</evidence>
<evidence type="ECO:0000256" key="1">
    <source>
        <dbReference type="SAM" id="MobiDB-lite"/>
    </source>
</evidence>
<gene>
    <name evidence="2" type="ORF">EDB92DRAFT_1943428</name>
</gene>
<dbReference type="EMBL" id="JAKELL010000012">
    <property type="protein sequence ID" value="KAH8995432.1"/>
    <property type="molecule type" value="Genomic_DNA"/>
</dbReference>
<name>A0AAD4QCQ8_9AGAM</name>
<protein>
    <submittedName>
        <fullName evidence="2">Uncharacterized protein</fullName>
    </submittedName>
</protein>
<organism evidence="2 3">
    <name type="scientific">Lactarius akahatsu</name>
    <dbReference type="NCBI Taxonomy" id="416441"/>
    <lineage>
        <taxon>Eukaryota</taxon>
        <taxon>Fungi</taxon>
        <taxon>Dikarya</taxon>
        <taxon>Basidiomycota</taxon>
        <taxon>Agaricomycotina</taxon>
        <taxon>Agaricomycetes</taxon>
        <taxon>Russulales</taxon>
        <taxon>Russulaceae</taxon>
        <taxon>Lactarius</taxon>
    </lineage>
</organism>
<comment type="caution">
    <text evidence="2">The sequence shown here is derived from an EMBL/GenBank/DDBJ whole genome shotgun (WGS) entry which is preliminary data.</text>
</comment>
<accession>A0AAD4QCQ8</accession>
<keyword evidence="3" id="KW-1185">Reference proteome</keyword>
<dbReference type="Proteomes" id="UP001201163">
    <property type="component" value="Unassembled WGS sequence"/>
</dbReference>
<feature type="compositionally biased region" description="Polar residues" evidence="1">
    <location>
        <begin position="1"/>
        <end position="16"/>
    </location>
</feature>
<reference evidence="2" key="1">
    <citation type="submission" date="2022-01" db="EMBL/GenBank/DDBJ databases">
        <title>Comparative genomics reveals a dynamic genome evolution in the ectomycorrhizal milk-cap (Lactarius) mushrooms.</title>
        <authorList>
            <consortium name="DOE Joint Genome Institute"/>
            <person name="Lebreton A."/>
            <person name="Tang N."/>
            <person name="Kuo A."/>
            <person name="LaButti K."/>
            <person name="Drula E."/>
            <person name="Barry K."/>
            <person name="Clum A."/>
            <person name="Lipzen A."/>
            <person name="Mousain D."/>
            <person name="Ng V."/>
            <person name="Wang R."/>
            <person name="Wang X."/>
            <person name="Dai Y."/>
            <person name="Henrissat B."/>
            <person name="Grigoriev I.V."/>
            <person name="Guerin-Laguette A."/>
            <person name="Yu F."/>
            <person name="Martin F.M."/>
        </authorList>
    </citation>
    <scope>NUCLEOTIDE SEQUENCE</scope>
    <source>
        <strain evidence="2">QP</strain>
    </source>
</reference>
<proteinExistence type="predicted"/>
<evidence type="ECO:0000313" key="2">
    <source>
        <dbReference type="EMBL" id="KAH8995432.1"/>
    </source>
</evidence>
<feature type="region of interest" description="Disordered" evidence="1">
    <location>
        <begin position="1"/>
        <end position="71"/>
    </location>
</feature>